<evidence type="ECO:0000256" key="3">
    <source>
        <dbReference type="ARBA" id="ARBA00022989"/>
    </source>
</evidence>
<keyword evidence="2 5" id="KW-0812">Transmembrane</keyword>
<feature type="transmembrane region" description="Helical" evidence="5">
    <location>
        <begin position="63"/>
        <end position="85"/>
    </location>
</feature>
<organism evidence="6 7">
    <name type="scientific">Hymenobacter fastidiosus</name>
    <dbReference type="NCBI Taxonomy" id="486264"/>
    <lineage>
        <taxon>Bacteria</taxon>
        <taxon>Pseudomonadati</taxon>
        <taxon>Bacteroidota</taxon>
        <taxon>Cytophagia</taxon>
        <taxon>Cytophagales</taxon>
        <taxon>Hymenobacteraceae</taxon>
        <taxon>Hymenobacter</taxon>
    </lineage>
</organism>
<feature type="transmembrane region" description="Helical" evidence="5">
    <location>
        <begin position="130"/>
        <end position="149"/>
    </location>
</feature>
<sequence length="306" mass="34449">MARCLPFGTMREFSDQPPLATSFLPPVFRRGLDAVLYSSLLVAAAATGLTWATFLFWQDQIPVRLGALVFTATLFLYNIDSVLPYKHRQQAVLSARKRWMLRHRRALLLLALSSLAGALGLFWADGWQPLTLFLAHLTAISLLYSTPVVRRHGRWWALRDLPLLKIFLIAYVWSAVTVWVPALHLGKALREPAVGVLFARRFFFILNLALIFDIRDFTKDRLSGTRTFPGLFGLRATKWLGLAFLVVSALLLPPGVSAPHVLVLTVPTLLAGVIIWFAEETRPDYYFALLADGLMLVQFLVAYWVA</sequence>
<evidence type="ECO:0000256" key="2">
    <source>
        <dbReference type="ARBA" id="ARBA00022692"/>
    </source>
</evidence>
<gene>
    <name evidence="6" type="ORF">GCM10022408_12040</name>
</gene>
<feature type="transmembrane region" description="Helical" evidence="5">
    <location>
        <begin position="34"/>
        <end position="57"/>
    </location>
</feature>
<evidence type="ECO:0000313" key="7">
    <source>
        <dbReference type="Proteomes" id="UP001500567"/>
    </source>
</evidence>
<proteinExistence type="predicted"/>
<dbReference type="Proteomes" id="UP001500567">
    <property type="component" value="Unassembled WGS sequence"/>
</dbReference>
<feature type="transmembrane region" description="Helical" evidence="5">
    <location>
        <begin position="192"/>
        <end position="212"/>
    </location>
</feature>
<dbReference type="InterPro" id="IPR000537">
    <property type="entry name" value="UbiA_prenyltransferase"/>
</dbReference>
<dbReference type="Pfam" id="PF01040">
    <property type="entry name" value="UbiA"/>
    <property type="match status" value="1"/>
</dbReference>
<feature type="transmembrane region" description="Helical" evidence="5">
    <location>
        <begin position="258"/>
        <end position="278"/>
    </location>
</feature>
<name>A0ABP7RUA7_9BACT</name>
<keyword evidence="3 5" id="KW-1133">Transmembrane helix</keyword>
<keyword evidence="7" id="KW-1185">Reference proteome</keyword>
<comment type="subcellular location">
    <subcellularLocation>
        <location evidence="1">Membrane</location>
        <topology evidence="1">Multi-pass membrane protein</topology>
    </subcellularLocation>
</comment>
<feature type="transmembrane region" description="Helical" evidence="5">
    <location>
        <begin position="285"/>
        <end position="305"/>
    </location>
</feature>
<evidence type="ECO:0000313" key="6">
    <source>
        <dbReference type="EMBL" id="GAA4002273.1"/>
    </source>
</evidence>
<feature type="transmembrane region" description="Helical" evidence="5">
    <location>
        <begin position="161"/>
        <end position="180"/>
    </location>
</feature>
<protein>
    <recommendedName>
        <fullName evidence="8">Prenyltransferase</fullName>
    </recommendedName>
</protein>
<comment type="caution">
    <text evidence="6">The sequence shown here is derived from an EMBL/GenBank/DDBJ whole genome shotgun (WGS) entry which is preliminary data.</text>
</comment>
<dbReference type="EMBL" id="BAABDJ010000007">
    <property type="protein sequence ID" value="GAA4002273.1"/>
    <property type="molecule type" value="Genomic_DNA"/>
</dbReference>
<evidence type="ECO:0000256" key="5">
    <source>
        <dbReference type="SAM" id="Phobius"/>
    </source>
</evidence>
<feature type="transmembrane region" description="Helical" evidence="5">
    <location>
        <begin position="106"/>
        <end position="124"/>
    </location>
</feature>
<evidence type="ECO:0000256" key="4">
    <source>
        <dbReference type="ARBA" id="ARBA00023136"/>
    </source>
</evidence>
<evidence type="ECO:0000256" key="1">
    <source>
        <dbReference type="ARBA" id="ARBA00004141"/>
    </source>
</evidence>
<reference evidence="7" key="1">
    <citation type="journal article" date="2019" name="Int. J. Syst. Evol. Microbiol.">
        <title>The Global Catalogue of Microorganisms (GCM) 10K type strain sequencing project: providing services to taxonomists for standard genome sequencing and annotation.</title>
        <authorList>
            <consortium name="The Broad Institute Genomics Platform"/>
            <consortium name="The Broad Institute Genome Sequencing Center for Infectious Disease"/>
            <person name="Wu L."/>
            <person name="Ma J."/>
        </authorList>
    </citation>
    <scope>NUCLEOTIDE SEQUENCE [LARGE SCALE GENOMIC DNA]</scope>
    <source>
        <strain evidence="7">JCM 17224</strain>
    </source>
</reference>
<keyword evidence="4 5" id="KW-0472">Membrane</keyword>
<accession>A0ABP7RUA7</accession>
<feature type="transmembrane region" description="Helical" evidence="5">
    <location>
        <begin position="232"/>
        <end position="252"/>
    </location>
</feature>
<evidence type="ECO:0008006" key="8">
    <source>
        <dbReference type="Google" id="ProtNLM"/>
    </source>
</evidence>